<keyword evidence="4" id="KW-0997">Cell inner membrane</keyword>
<evidence type="ECO:0000256" key="9">
    <source>
        <dbReference type="SAM" id="Phobius"/>
    </source>
</evidence>
<feature type="transmembrane region" description="Helical" evidence="9">
    <location>
        <begin position="20"/>
        <end position="44"/>
    </location>
</feature>
<comment type="similarity">
    <text evidence="8">Belongs to the TRAP transporter small permease family.</text>
</comment>
<feature type="transmembrane region" description="Helical" evidence="9">
    <location>
        <begin position="126"/>
        <end position="146"/>
    </location>
</feature>
<dbReference type="PANTHER" id="PTHR35011:SF2">
    <property type="entry name" value="2,3-DIKETO-L-GULONATE TRAP TRANSPORTER SMALL PERMEASE PROTEIN YIAM"/>
    <property type="match status" value="1"/>
</dbReference>
<comment type="subcellular location">
    <subcellularLocation>
        <location evidence="1">Cell inner membrane</location>
        <topology evidence="1">Multi-pass membrane protein</topology>
    </subcellularLocation>
</comment>
<dbReference type="Proteomes" id="UP000658131">
    <property type="component" value="Unassembled WGS sequence"/>
</dbReference>
<name>A0ABR7NER3_9FIRM</name>
<evidence type="ECO:0000256" key="1">
    <source>
        <dbReference type="ARBA" id="ARBA00004429"/>
    </source>
</evidence>
<gene>
    <name evidence="11" type="ORF">H8717_00505</name>
</gene>
<keyword evidence="7 9" id="KW-0472">Membrane</keyword>
<evidence type="ECO:0000313" key="12">
    <source>
        <dbReference type="Proteomes" id="UP000658131"/>
    </source>
</evidence>
<proteinExistence type="inferred from homology"/>
<evidence type="ECO:0000256" key="2">
    <source>
        <dbReference type="ARBA" id="ARBA00022448"/>
    </source>
</evidence>
<feature type="domain" description="Tripartite ATP-independent periplasmic transporters DctQ component" evidence="10">
    <location>
        <begin position="27"/>
        <end position="157"/>
    </location>
</feature>
<feature type="transmembrane region" description="Helical" evidence="9">
    <location>
        <begin position="89"/>
        <end position="114"/>
    </location>
</feature>
<keyword evidence="12" id="KW-1185">Reference proteome</keyword>
<organism evidence="11 12">
    <name type="scientific">Yanshouia hominis</name>
    <dbReference type="NCBI Taxonomy" id="2763673"/>
    <lineage>
        <taxon>Bacteria</taxon>
        <taxon>Bacillati</taxon>
        <taxon>Bacillota</taxon>
        <taxon>Clostridia</taxon>
        <taxon>Eubacteriales</taxon>
        <taxon>Oscillospiraceae</taxon>
        <taxon>Yanshouia</taxon>
    </lineage>
</organism>
<evidence type="ECO:0000256" key="4">
    <source>
        <dbReference type="ARBA" id="ARBA00022519"/>
    </source>
</evidence>
<evidence type="ECO:0000256" key="6">
    <source>
        <dbReference type="ARBA" id="ARBA00022989"/>
    </source>
</evidence>
<protein>
    <submittedName>
        <fullName evidence="11">TRAP transporter small permease</fullName>
    </submittedName>
</protein>
<dbReference type="RefSeq" id="WP_262398584.1">
    <property type="nucleotide sequence ID" value="NZ_JACRTB010000001.1"/>
</dbReference>
<keyword evidence="3" id="KW-1003">Cell membrane</keyword>
<evidence type="ECO:0000313" key="11">
    <source>
        <dbReference type="EMBL" id="MBC8574893.1"/>
    </source>
</evidence>
<comment type="caution">
    <text evidence="11">The sequence shown here is derived from an EMBL/GenBank/DDBJ whole genome shotgun (WGS) entry which is preliminary data.</text>
</comment>
<reference evidence="11 12" key="1">
    <citation type="submission" date="2020-08" db="EMBL/GenBank/DDBJ databases">
        <title>Genome public.</title>
        <authorList>
            <person name="Liu C."/>
            <person name="Sun Q."/>
        </authorList>
    </citation>
    <scope>NUCLEOTIDE SEQUENCE [LARGE SCALE GENOMIC DNA]</scope>
    <source>
        <strain evidence="11 12">BX1</strain>
    </source>
</reference>
<dbReference type="PANTHER" id="PTHR35011">
    <property type="entry name" value="2,3-DIKETO-L-GULONATE TRAP TRANSPORTER SMALL PERMEASE PROTEIN YIAM"/>
    <property type="match status" value="1"/>
</dbReference>
<keyword evidence="5 9" id="KW-0812">Transmembrane</keyword>
<feature type="transmembrane region" description="Helical" evidence="9">
    <location>
        <begin position="50"/>
        <end position="68"/>
    </location>
</feature>
<dbReference type="EMBL" id="JACRTB010000001">
    <property type="protein sequence ID" value="MBC8574893.1"/>
    <property type="molecule type" value="Genomic_DNA"/>
</dbReference>
<evidence type="ECO:0000259" key="10">
    <source>
        <dbReference type="Pfam" id="PF04290"/>
    </source>
</evidence>
<sequence>MYVKKKLHWLDDNLEKVVCITLFMLFTAIMVVNVFMRFVLLSAIPWASDLVLFIFIWFIWFAISYGFKEGAHVNVTAAIGWLPARAQKILAVICNFLMIAGFCILIVVGVQLLFNNSVVGKTGLLIKYPMWTLYLSTPVGATLSLLRLVQNTVRLIAELKSKGSEG</sequence>
<keyword evidence="2" id="KW-0813">Transport</keyword>
<dbReference type="InterPro" id="IPR055348">
    <property type="entry name" value="DctQ"/>
</dbReference>
<evidence type="ECO:0000256" key="8">
    <source>
        <dbReference type="ARBA" id="ARBA00038436"/>
    </source>
</evidence>
<dbReference type="InterPro" id="IPR007387">
    <property type="entry name" value="TRAP_DctQ"/>
</dbReference>
<evidence type="ECO:0000256" key="3">
    <source>
        <dbReference type="ARBA" id="ARBA00022475"/>
    </source>
</evidence>
<evidence type="ECO:0000256" key="7">
    <source>
        <dbReference type="ARBA" id="ARBA00023136"/>
    </source>
</evidence>
<accession>A0ABR7NER3</accession>
<evidence type="ECO:0000256" key="5">
    <source>
        <dbReference type="ARBA" id="ARBA00022692"/>
    </source>
</evidence>
<dbReference type="Pfam" id="PF04290">
    <property type="entry name" value="DctQ"/>
    <property type="match status" value="1"/>
</dbReference>
<keyword evidence="6 9" id="KW-1133">Transmembrane helix</keyword>